<name>A0AAD9CNB7_DISEL</name>
<organism evidence="1 2">
    <name type="scientific">Dissostichus eleginoides</name>
    <name type="common">Patagonian toothfish</name>
    <name type="synonym">Dissostichus amissus</name>
    <dbReference type="NCBI Taxonomy" id="100907"/>
    <lineage>
        <taxon>Eukaryota</taxon>
        <taxon>Metazoa</taxon>
        <taxon>Chordata</taxon>
        <taxon>Craniata</taxon>
        <taxon>Vertebrata</taxon>
        <taxon>Euteleostomi</taxon>
        <taxon>Actinopterygii</taxon>
        <taxon>Neopterygii</taxon>
        <taxon>Teleostei</taxon>
        <taxon>Neoteleostei</taxon>
        <taxon>Acanthomorphata</taxon>
        <taxon>Eupercaria</taxon>
        <taxon>Perciformes</taxon>
        <taxon>Notothenioidei</taxon>
        <taxon>Nototheniidae</taxon>
        <taxon>Dissostichus</taxon>
    </lineage>
</organism>
<dbReference type="PANTHER" id="PTHR45913:SF10">
    <property type="entry name" value="DUF4371 DOMAIN-CONTAINING PROTEIN"/>
    <property type="match status" value="1"/>
</dbReference>
<comment type="caution">
    <text evidence="1">The sequence shown here is derived from an EMBL/GenBank/DDBJ whole genome shotgun (WGS) entry which is preliminary data.</text>
</comment>
<dbReference type="AlphaFoldDB" id="A0AAD9CNB7"/>
<dbReference type="PANTHER" id="PTHR45913">
    <property type="entry name" value="EPM2A-INTERACTING PROTEIN 1"/>
    <property type="match status" value="1"/>
</dbReference>
<accession>A0AAD9CNB7</accession>
<dbReference type="Proteomes" id="UP001228049">
    <property type="component" value="Unassembled WGS sequence"/>
</dbReference>
<proteinExistence type="predicted"/>
<dbReference type="EMBL" id="JASDAP010000004">
    <property type="protein sequence ID" value="KAK1904166.1"/>
    <property type="molecule type" value="Genomic_DNA"/>
</dbReference>
<keyword evidence="2" id="KW-1185">Reference proteome</keyword>
<protein>
    <submittedName>
        <fullName evidence="1">General transcription factor II-I repeat domain containing protein 2</fullName>
    </submittedName>
</protein>
<gene>
    <name evidence="1" type="ORF">KUDE01_011349</name>
</gene>
<sequence length="303" mass="34601">MPLSAKTVKDRTIKMAENITSQQIEDINSAPAFSIACDESSDVNDIEQTALLCRGEVLKRFAACLDHVKTFLESKGLTYPELEHPDWLEKLHFMVDMTGHLNMLNKSLQGKGSTALQMLEDVLAFERKMTVFARDVQKACDHRNAAAFGQRFSEFRKEKNTLSFPVTPLDIDPSMLNMSPFTGVSLPDLEIELADIADKELWVSKFKRLTADLEDVARQKAILAREHKWSDMEILPKPDKLVFETWNAIPDTYMNMKNMNYIKSKYRSRLTDDSLRSCVKIKVTSYSPDIEKLSSDVQKQKSH</sequence>
<reference evidence="1" key="1">
    <citation type="submission" date="2023-04" db="EMBL/GenBank/DDBJ databases">
        <title>Chromosome-level genome of Chaenocephalus aceratus.</title>
        <authorList>
            <person name="Park H."/>
        </authorList>
    </citation>
    <scope>NUCLEOTIDE SEQUENCE</scope>
    <source>
        <strain evidence="1">DE</strain>
        <tissue evidence="1">Muscle</tissue>
    </source>
</reference>
<evidence type="ECO:0000313" key="2">
    <source>
        <dbReference type="Proteomes" id="UP001228049"/>
    </source>
</evidence>
<evidence type="ECO:0000313" key="1">
    <source>
        <dbReference type="EMBL" id="KAK1904166.1"/>
    </source>
</evidence>